<dbReference type="Pfam" id="PF12146">
    <property type="entry name" value="Hydrolase_4"/>
    <property type="match status" value="1"/>
</dbReference>
<dbReference type="EMBL" id="SRXU01000003">
    <property type="protein sequence ID" value="TGX43388.1"/>
    <property type="molecule type" value="Genomic_DNA"/>
</dbReference>
<name>A0A4S1WJL1_9SPHN</name>
<dbReference type="SUPFAM" id="SSF53474">
    <property type="entry name" value="alpha/beta-Hydrolases"/>
    <property type="match status" value="1"/>
</dbReference>
<dbReference type="InterPro" id="IPR029058">
    <property type="entry name" value="AB_hydrolase_fold"/>
</dbReference>
<dbReference type="InterPro" id="IPR051044">
    <property type="entry name" value="MAG_DAG_Lipase"/>
</dbReference>
<dbReference type="OrthoDB" id="9788260at2"/>
<evidence type="ECO:0000259" key="1">
    <source>
        <dbReference type="Pfam" id="PF12146"/>
    </source>
</evidence>
<organism evidence="2 3">
    <name type="scientific">Sphingomonas naasensis</name>
    <dbReference type="NCBI Taxonomy" id="1344951"/>
    <lineage>
        <taxon>Bacteria</taxon>
        <taxon>Pseudomonadati</taxon>
        <taxon>Pseudomonadota</taxon>
        <taxon>Alphaproteobacteria</taxon>
        <taxon>Sphingomonadales</taxon>
        <taxon>Sphingomonadaceae</taxon>
        <taxon>Sphingomonas</taxon>
    </lineage>
</organism>
<accession>A0A4S1WJL1</accession>
<keyword evidence="2" id="KW-0378">Hydrolase</keyword>
<feature type="domain" description="Serine aminopeptidase S33" evidence="1">
    <location>
        <begin position="39"/>
        <end position="294"/>
    </location>
</feature>
<evidence type="ECO:0000313" key="2">
    <source>
        <dbReference type="EMBL" id="TGX43388.1"/>
    </source>
</evidence>
<dbReference type="InterPro" id="IPR022742">
    <property type="entry name" value="Hydrolase_4"/>
</dbReference>
<evidence type="ECO:0000313" key="3">
    <source>
        <dbReference type="Proteomes" id="UP000309848"/>
    </source>
</evidence>
<comment type="caution">
    <text evidence="2">The sequence shown here is derived from an EMBL/GenBank/DDBJ whole genome shotgun (WGS) entry which is preliminary data.</text>
</comment>
<dbReference type="AlphaFoldDB" id="A0A4S1WJL1"/>
<sequence>MASSPIDRRAIPAGGRIDRWLASDGWDHRVFDWRAETDTPRGSILFEGGRGDIFEKYLESFAHWHAAGWNITSFDWRGQGGSGRLTASKNCGHIEDYADYIRDLREFWAGWTAANPGPRIAMGHSMGGHLTLRALAEGAIAPDAAVLVAPMLGFKAGIFGPFAERAANFLGGLGDPARPAWKGNEKPYTTETRASLLTHDPDRYADEICWQTQRPELLTGPPSWRWVIEGFRSIRELAADPRLAEIRVPVLMLVAERDGLIDGKAALALAPRLPDVRVVRFGKESAHEILRESDAVRDRALGAIDSFLDERAPRA</sequence>
<protein>
    <submittedName>
        <fullName evidence="2">Alpha/beta hydrolase</fullName>
    </submittedName>
</protein>
<reference evidence="2 3" key="1">
    <citation type="submission" date="2019-04" db="EMBL/GenBank/DDBJ databases">
        <title>Sphingomonas psychrotolerans sp. nov., isolated from soil in the Tianshan Mountains, Xinjiang, China.</title>
        <authorList>
            <person name="Luo Y."/>
            <person name="Sheng H."/>
        </authorList>
    </citation>
    <scope>NUCLEOTIDE SEQUENCE [LARGE SCALE GENOMIC DNA]</scope>
    <source>
        <strain evidence="2 3">KIS18-15</strain>
    </source>
</reference>
<gene>
    <name evidence="2" type="ORF">E5A74_09525</name>
</gene>
<dbReference type="PANTHER" id="PTHR11614">
    <property type="entry name" value="PHOSPHOLIPASE-RELATED"/>
    <property type="match status" value="1"/>
</dbReference>
<dbReference type="Proteomes" id="UP000309848">
    <property type="component" value="Unassembled WGS sequence"/>
</dbReference>
<keyword evidence="3" id="KW-1185">Reference proteome</keyword>
<dbReference type="Gene3D" id="3.40.50.1820">
    <property type="entry name" value="alpha/beta hydrolase"/>
    <property type="match status" value="1"/>
</dbReference>
<dbReference type="GO" id="GO:0016787">
    <property type="term" value="F:hydrolase activity"/>
    <property type="evidence" value="ECO:0007669"/>
    <property type="project" value="UniProtKB-KW"/>
</dbReference>
<proteinExistence type="predicted"/>
<dbReference type="RefSeq" id="WP_135984174.1">
    <property type="nucleotide sequence ID" value="NZ_JAASQM010000002.1"/>
</dbReference>